<dbReference type="InterPro" id="IPR001977">
    <property type="entry name" value="Depp_CoAkinase"/>
</dbReference>
<dbReference type="NCBIfam" id="TIGR00152">
    <property type="entry name" value="dephospho-CoA kinase"/>
    <property type="match status" value="1"/>
</dbReference>
<comment type="catalytic activity">
    <reaction evidence="5">
        <text>3'-dephospho-CoA + ATP = ADP + CoA + H(+)</text>
        <dbReference type="Rhea" id="RHEA:18245"/>
        <dbReference type="ChEBI" id="CHEBI:15378"/>
        <dbReference type="ChEBI" id="CHEBI:30616"/>
        <dbReference type="ChEBI" id="CHEBI:57287"/>
        <dbReference type="ChEBI" id="CHEBI:57328"/>
        <dbReference type="ChEBI" id="CHEBI:456216"/>
        <dbReference type="EC" id="2.7.1.24"/>
    </reaction>
</comment>
<accession>A0A2V4UPZ1</accession>
<comment type="function">
    <text evidence="5">Catalyzes the phosphorylation of the 3'-hydroxyl group of dephosphocoenzyme A to form coenzyme A.</text>
</comment>
<sequence>MSKYTINSSHYSHQSQSLQTKSKTLVVGLTGGIGSGKSAASAWFAEQGIDIIDADVIAHEIVAKGSSTLRKIQKKFGDWVLNGDGSMDRAAVRTHVFTHPDALIELEAITHPAIRETAKAQLAASTTPYIVLSAPLLIEAAEAGLANLCQRILVMDATEDTQLARASQRDEQSVQKIKAIMLNQLSREERNRHADDVVLNESNLTDLYSQLEPLHQEYLILAQQLKFAAD</sequence>
<comment type="caution">
    <text evidence="7">The sequence shown here is derived from an EMBL/GenBank/DDBJ whole genome shotgun (WGS) entry which is preliminary data.</text>
</comment>
<dbReference type="GO" id="GO:0015937">
    <property type="term" value="P:coenzyme A biosynthetic process"/>
    <property type="evidence" value="ECO:0007669"/>
    <property type="project" value="UniProtKB-UniRule"/>
</dbReference>
<comment type="pathway">
    <text evidence="5">Cofactor biosynthesis; coenzyme A biosynthesis; CoA from (R)-pantothenate: step 5/5.</text>
</comment>
<keyword evidence="2 5" id="KW-0547">Nucleotide-binding</keyword>
<evidence type="ECO:0000256" key="2">
    <source>
        <dbReference type="ARBA" id="ARBA00022741"/>
    </source>
</evidence>
<proteinExistence type="inferred from homology"/>
<comment type="similarity">
    <text evidence="1 5">Belongs to the CoaE family.</text>
</comment>
<dbReference type="UniPathway" id="UPA00241">
    <property type="reaction ID" value="UER00356"/>
</dbReference>
<dbReference type="PROSITE" id="PS51219">
    <property type="entry name" value="DPCK"/>
    <property type="match status" value="1"/>
</dbReference>
<evidence type="ECO:0000313" key="8">
    <source>
        <dbReference type="Proteomes" id="UP000247746"/>
    </source>
</evidence>
<dbReference type="GO" id="GO:0005737">
    <property type="term" value="C:cytoplasm"/>
    <property type="evidence" value="ECO:0007669"/>
    <property type="project" value="UniProtKB-SubCell"/>
</dbReference>
<dbReference type="RefSeq" id="WP_110922078.1">
    <property type="nucleotide sequence ID" value="NZ_QJSU01000001.1"/>
</dbReference>
<evidence type="ECO:0000256" key="1">
    <source>
        <dbReference type="ARBA" id="ARBA00009018"/>
    </source>
</evidence>
<comment type="subcellular location">
    <subcellularLocation>
        <location evidence="5">Cytoplasm</location>
    </subcellularLocation>
</comment>
<dbReference type="GO" id="GO:0005524">
    <property type="term" value="F:ATP binding"/>
    <property type="evidence" value="ECO:0007669"/>
    <property type="project" value="UniProtKB-UniRule"/>
</dbReference>
<keyword evidence="3 5" id="KW-0067">ATP-binding</keyword>
<dbReference type="AlphaFoldDB" id="A0A2V4UPZ1"/>
<dbReference type="CDD" id="cd02022">
    <property type="entry name" value="DPCK"/>
    <property type="match status" value="1"/>
</dbReference>
<dbReference type="HAMAP" id="MF_00376">
    <property type="entry name" value="Dephospho_CoA_kinase"/>
    <property type="match status" value="1"/>
</dbReference>
<keyword evidence="5" id="KW-0963">Cytoplasm</keyword>
<organism evidence="7 8">
    <name type="scientific">Psychrobacter fozii</name>
    <dbReference type="NCBI Taxonomy" id="198480"/>
    <lineage>
        <taxon>Bacteria</taxon>
        <taxon>Pseudomonadati</taxon>
        <taxon>Pseudomonadota</taxon>
        <taxon>Gammaproteobacteria</taxon>
        <taxon>Moraxellales</taxon>
        <taxon>Moraxellaceae</taxon>
        <taxon>Psychrobacter</taxon>
    </lineage>
</organism>
<reference evidence="7 8" key="1">
    <citation type="submission" date="2018-06" db="EMBL/GenBank/DDBJ databases">
        <title>Genomic Encyclopedia of Type Strains, Phase III (KMG-III): the genomes of soil and plant-associated and newly described type strains.</title>
        <authorList>
            <person name="Whitman W."/>
        </authorList>
    </citation>
    <scope>NUCLEOTIDE SEQUENCE [LARGE SCALE GENOMIC DNA]</scope>
    <source>
        <strain evidence="7 8">CECT 5889</strain>
    </source>
</reference>
<dbReference type="PANTHER" id="PTHR10695:SF46">
    <property type="entry name" value="BIFUNCTIONAL COENZYME A SYNTHASE-RELATED"/>
    <property type="match status" value="1"/>
</dbReference>
<evidence type="ECO:0000256" key="5">
    <source>
        <dbReference type="HAMAP-Rule" id="MF_00376"/>
    </source>
</evidence>
<dbReference type="Proteomes" id="UP000247746">
    <property type="component" value="Unassembled WGS sequence"/>
</dbReference>
<dbReference type="Gene3D" id="3.40.50.300">
    <property type="entry name" value="P-loop containing nucleotide triphosphate hydrolases"/>
    <property type="match status" value="1"/>
</dbReference>
<keyword evidence="5 7" id="KW-0418">Kinase</keyword>
<evidence type="ECO:0000256" key="3">
    <source>
        <dbReference type="ARBA" id="ARBA00022840"/>
    </source>
</evidence>
<dbReference type="OrthoDB" id="9812943at2"/>
<feature type="binding site" evidence="5">
    <location>
        <begin position="34"/>
        <end position="39"/>
    </location>
    <ligand>
        <name>ATP</name>
        <dbReference type="ChEBI" id="CHEBI:30616"/>
    </ligand>
</feature>
<evidence type="ECO:0000256" key="6">
    <source>
        <dbReference type="NCBIfam" id="TIGR00152"/>
    </source>
</evidence>
<dbReference type="InterPro" id="IPR027417">
    <property type="entry name" value="P-loop_NTPase"/>
</dbReference>
<dbReference type="EMBL" id="QJSU01000001">
    <property type="protein sequence ID" value="PYE41119.1"/>
    <property type="molecule type" value="Genomic_DNA"/>
</dbReference>
<keyword evidence="4 5" id="KW-0173">Coenzyme A biosynthesis</keyword>
<dbReference type="SUPFAM" id="SSF52540">
    <property type="entry name" value="P-loop containing nucleoside triphosphate hydrolases"/>
    <property type="match status" value="1"/>
</dbReference>
<gene>
    <name evidence="5" type="primary">coaE</name>
    <name evidence="7" type="ORF">DFP82_101442</name>
</gene>
<dbReference type="PANTHER" id="PTHR10695">
    <property type="entry name" value="DEPHOSPHO-COA KINASE-RELATED"/>
    <property type="match status" value="1"/>
</dbReference>
<evidence type="ECO:0000313" key="7">
    <source>
        <dbReference type="EMBL" id="PYE41119.1"/>
    </source>
</evidence>
<dbReference type="Pfam" id="PF01121">
    <property type="entry name" value="CoaE"/>
    <property type="match status" value="1"/>
</dbReference>
<keyword evidence="5" id="KW-0808">Transferase</keyword>
<keyword evidence="8" id="KW-1185">Reference proteome</keyword>
<protein>
    <recommendedName>
        <fullName evidence="5 6">Dephospho-CoA kinase</fullName>
        <ecNumber evidence="5 6">2.7.1.24</ecNumber>
    </recommendedName>
    <alternativeName>
        <fullName evidence="5">Dephosphocoenzyme A kinase</fullName>
    </alternativeName>
</protein>
<dbReference type="GO" id="GO:0004140">
    <property type="term" value="F:dephospho-CoA kinase activity"/>
    <property type="evidence" value="ECO:0007669"/>
    <property type="project" value="UniProtKB-UniRule"/>
</dbReference>
<name>A0A2V4UPZ1_9GAMM</name>
<evidence type="ECO:0000256" key="4">
    <source>
        <dbReference type="ARBA" id="ARBA00022993"/>
    </source>
</evidence>
<dbReference type="EC" id="2.7.1.24" evidence="5 6"/>